<dbReference type="PRINTS" id="PR01709">
    <property type="entry name" value="5HT3ARECEPTR"/>
</dbReference>
<dbReference type="InterPro" id="IPR049944">
    <property type="entry name" value="LGIC_TM_5-HT3"/>
</dbReference>
<feature type="compositionally biased region" description="Basic and acidic residues" evidence="20">
    <location>
        <begin position="204"/>
        <end position="214"/>
    </location>
</feature>
<dbReference type="InterPro" id="IPR006029">
    <property type="entry name" value="Neurotrans-gated_channel_TM"/>
</dbReference>
<dbReference type="Gene3D" id="2.70.170.10">
    <property type="entry name" value="Neurotransmitter-gated ion-channel ligand-binding domain"/>
    <property type="match status" value="1"/>
</dbReference>
<keyword evidence="14" id="KW-0407">Ion channel</keyword>
<proteinExistence type="predicted"/>
<dbReference type="InterPro" id="IPR006201">
    <property type="entry name" value="Neur_channel"/>
</dbReference>
<accession>A0ABN9LJ70</accession>
<dbReference type="Gene3D" id="1.20.58.390">
    <property type="entry name" value="Neurotransmitter-gated ion-channel transmembrane domain"/>
    <property type="match status" value="1"/>
</dbReference>
<evidence type="ECO:0000256" key="16">
    <source>
        <dbReference type="ARBA" id="ARBA00034430"/>
    </source>
</evidence>
<feature type="domain" description="Neurotransmitter-gated ion-channel ligand-binding" evidence="23">
    <location>
        <begin position="33"/>
        <end position="178"/>
    </location>
</feature>
<comment type="function">
    <text evidence="19">Forms serotonin (5-hydroxytryptamine/5-HT3)-activated cation-selective channel complexes, which when activated cause fast, depolarizing responses in neurons.</text>
</comment>
<dbReference type="CDD" id="cd19063">
    <property type="entry name" value="LGIC_TM_5-HT3"/>
    <property type="match status" value="1"/>
</dbReference>
<feature type="transmembrane region" description="Helical" evidence="21">
    <location>
        <begin position="250"/>
        <end position="269"/>
    </location>
</feature>
<feature type="signal peptide" evidence="22">
    <location>
        <begin position="1"/>
        <end position="20"/>
    </location>
</feature>
<dbReference type="SUPFAM" id="SSF90112">
    <property type="entry name" value="Neurotransmitter-gated ion-channel transmembrane pore"/>
    <property type="match status" value="1"/>
</dbReference>
<comment type="caution">
    <text evidence="25">The sequence shown here is derived from an EMBL/GenBank/DDBJ whole genome shotgun (WGS) entry which is preliminary data.</text>
</comment>
<dbReference type="EMBL" id="CAUEEQ010017023">
    <property type="protein sequence ID" value="CAJ0940368.1"/>
    <property type="molecule type" value="Genomic_DNA"/>
</dbReference>
<keyword evidence="2" id="KW-1003">Cell membrane</keyword>
<evidence type="ECO:0000256" key="15">
    <source>
        <dbReference type="ARBA" id="ARBA00034104"/>
    </source>
</evidence>
<evidence type="ECO:0000256" key="12">
    <source>
        <dbReference type="ARBA" id="ARBA00023257"/>
    </source>
</evidence>
<feature type="region of interest" description="Disordered" evidence="20">
    <location>
        <begin position="190"/>
        <end position="214"/>
    </location>
</feature>
<keyword evidence="8 21" id="KW-0472">Membrane</keyword>
<feature type="domain" description="Neurotransmitter-gated ion-channel transmembrane" evidence="24">
    <location>
        <begin position="256"/>
        <end position="338"/>
    </location>
</feature>
<evidence type="ECO:0000256" key="5">
    <source>
        <dbReference type="ARBA" id="ARBA00022989"/>
    </source>
</evidence>
<evidence type="ECO:0000256" key="11">
    <source>
        <dbReference type="ARBA" id="ARBA00023180"/>
    </source>
</evidence>
<organism evidence="25 26">
    <name type="scientific">Ranitomeya imitator</name>
    <name type="common">mimic poison frog</name>
    <dbReference type="NCBI Taxonomy" id="111125"/>
    <lineage>
        <taxon>Eukaryota</taxon>
        <taxon>Metazoa</taxon>
        <taxon>Chordata</taxon>
        <taxon>Craniata</taxon>
        <taxon>Vertebrata</taxon>
        <taxon>Euteleostomi</taxon>
        <taxon>Amphibia</taxon>
        <taxon>Batrachia</taxon>
        <taxon>Anura</taxon>
        <taxon>Neobatrachia</taxon>
        <taxon>Hyloidea</taxon>
        <taxon>Dendrobatidae</taxon>
        <taxon>Dendrobatinae</taxon>
        <taxon>Ranitomeya</taxon>
    </lineage>
</organism>
<keyword evidence="10" id="KW-0675">Receptor</keyword>
<comment type="catalytic activity">
    <reaction evidence="16">
        <text>K(+)(in) = K(+)(out)</text>
        <dbReference type="Rhea" id="RHEA:29463"/>
        <dbReference type="ChEBI" id="CHEBI:29103"/>
    </reaction>
</comment>
<keyword evidence="3 21" id="KW-0812">Transmembrane</keyword>
<dbReference type="PANTHER" id="PTHR18945">
    <property type="entry name" value="NEUROTRANSMITTER GATED ION CHANNEL"/>
    <property type="match status" value="1"/>
</dbReference>
<evidence type="ECO:0000259" key="24">
    <source>
        <dbReference type="Pfam" id="PF02932"/>
    </source>
</evidence>
<evidence type="ECO:0000256" key="21">
    <source>
        <dbReference type="SAM" id="Phobius"/>
    </source>
</evidence>
<protein>
    <recommendedName>
        <fullName evidence="27">5-hydroxytryptamine receptor 3B</fullName>
    </recommendedName>
</protein>
<keyword evidence="1" id="KW-0813">Transport</keyword>
<evidence type="ECO:0000256" key="20">
    <source>
        <dbReference type="SAM" id="MobiDB-lite"/>
    </source>
</evidence>
<evidence type="ECO:0000259" key="23">
    <source>
        <dbReference type="Pfam" id="PF02931"/>
    </source>
</evidence>
<evidence type="ECO:0000256" key="13">
    <source>
        <dbReference type="ARBA" id="ARBA00023286"/>
    </source>
</evidence>
<dbReference type="InterPro" id="IPR038050">
    <property type="entry name" value="Neuro_actylchol_rec"/>
</dbReference>
<dbReference type="Pfam" id="PF02931">
    <property type="entry name" value="Neur_chan_LBD"/>
    <property type="match status" value="1"/>
</dbReference>
<keyword evidence="26" id="KW-1185">Reference proteome</keyword>
<evidence type="ECO:0000256" key="1">
    <source>
        <dbReference type="ARBA" id="ARBA00022448"/>
    </source>
</evidence>
<evidence type="ECO:0000256" key="10">
    <source>
        <dbReference type="ARBA" id="ARBA00023170"/>
    </source>
</evidence>
<dbReference type="PRINTS" id="PR00252">
    <property type="entry name" value="NRIONCHANNEL"/>
</dbReference>
<evidence type="ECO:0000256" key="22">
    <source>
        <dbReference type="SAM" id="SignalP"/>
    </source>
</evidence>
<keyword evidence="11" id="KW-0325">Glycoprotein</keyword>
<dbReference type="InterPro" id="IPR006202">
    <property type="entry name" value="Neur_chan_lig-bd"/>
</dbReference>
<evidence type="ECO:0000256" key="9">
    <source>
        <dbReference type="ARBA" id="ARBA00023157"/>
    </source>
</evidence>
<evidence type="ECO:0000256" key="14">
    <source>
        <dbReference type="ARBA" id="ARBA00023303"/>
    </source>
</evidence>
<evidence type="ECO:0000256" key="8">
    <source>
        <dbReference type="ARBA" id="ARBA00023136"/>
    </source>
</evidence>
<feature type="transmembrane region" description="Helical" evidence="21">
    <location>
        <begin position="304"/>
        <end position="325"/>
    </location>
</feature>
<evidence type="ECO:0000256" key="3">
    <source>
        <dbReference type="ARBA" id="ARBA00022692"/>
    </source>
</evidence>
<keyword evidence="4 22" id="KW-0732">Signal</keyword>
<gene>
    <name evidence="25" type="ORF">RIMI_LOCUS8542276</name>
</gene>
<keyword evidence="12" id="KW-0628">Postsynaptic cell membrane</keyword>
<sequence>MADVSVTVILLSAAALQTFAIDVPQIKNSSLLHLTTNLLINYRKSVRPVKNWSQATMVYIDLFVHAVLDVDGQNQKLTTSIWYRQMWKDEFLAWNSSQFDGIGEISLPLNAIWVPDIVINEFVEDGKSPDLPYVYVSSSGTIRNYKPMQVVSACSLETYAFPFDIQNCSLTFTSCLHTVLKSLPHLLPSQPYPKRRSSGTGTGEYRKCRGSAQDKRRENSSLSFVGEDICRPTLAACQEDVELVIRRRPLLYIVGILVPSILLMIVDLMSFYLPPDSGTRIMFKTSILVGYTVFRVNMAGELPATTLSVPLIGVFFLVCMALMVLSLGKSIVVIKFLHIDKDAPGVLLISQCLMLTRRRHGQYDDNTEDNSMGSTNETAESLCGVDEVFQSEAIPDDPLMEQILQEVTSIRSYVQEMDSEETWHSQWLNLCYKLDSVMFRAYLLLFTAYAATLTFLWWAWSSYTVHT</sequence>
<dbReference type="InterPro" id="IPR008133">
    <property type="entry name" value="5HT3_rcpt_A"/>
</dbReference>
<feature type="chain" id="PRO_5045121232" description="5-hydroxytryptamine receptor 3B" evidence="22">
    <location>
        <begin position="21"/>
        <end position="467"/>
    </location>
</feature>
<evidence type="ECO:0000313" key="25">
    <source>
        <dbReference type="EMBL" id="CAJ0940368.1"/>
    </source>
</evidence>
<keyword evidence="13" id="KW-1071">Ligand-gated ion channel</keyword>
<name>A0ABN9LJ70_9NEOB</name>
<keyword evidence="9" id="KW-1015">Disulfide bond</keyword>
<comment type="catalytic activity">
    <reaction evidence="18">
        <text>Ca(2+)(in) = Ca(2+)(out)</text>
        <dbReference type="Rhea" id="RHEA:29671"/>
        <dbReference type="ChEBI" id="CHEBI:29108"/>
    </reaction>
</comment>
<keyword evidence="6" id="KW-0770">Synapse</keyword>
<evidence type="ECO:0000256" key="19">
    <source>
        <dbReference type="ARBA" id="ARBA00037540"/>
    </source>
</evidence>
<keyword evidence="7" id="KW-0406">Ion transport</keyword>
<evidence type="ECO:0008006" key="27">
    <source>
        <dbReference type="Google" id="ProtNLM"/>
    </source>
</evidence>
<evidence type="ECO:0000256" key="17">
    <source>
        <dbReference type="ARBA" id="ARBA00036239"/>
    </source>
</evidence>
<reference evidence="25" key="1">
    <citation type="submission" date="2023-07" db="EMBL/GenBank/DDBJ databases">
        <authorList>
            <person name="Stuckert A."/>
        </authorList>
    </citation>
    <scope>NUCLEOTIDE SEQUENCE</scope>
</reference>
<dbReference type="Proteomes" id="UP001176940">
    <property type="component" value="Unassembled WGS sequence"/>
</dbReference>
<evidence type="ECO:0000256" key="4">
    <source>
        <dbReference type="ARBA" id="ARBA00022729"/>
    </source>
</evidence>
<dbReference type="SUPFAM" id="SSF63712">
    <property type="entry name" value="Nicotinic receptor ligand binding domain-like"/>
    <property type="match status" value="1"/>
</dbReference>
<comment type="catalytic activity">
    <reaction evidence="17">
        <text>Na(+)(in) = Na(+)(out)</text>
        <dbReference type="Rhea" id="RHEA:34963"/>
        <dbReference type="ChEBI" id="CHEBI:29101"/>
    </reaction>
</comment>
<evidence type="ECO:0000256" key="2">
    <source>
        <dbReference type="ARBA" id="ARBA00022475"/>
    </source>
</evidence>
<evidence type="ECO:0000256" key="6">
    <source>
        <dbReference type="ARBA" id="ARBA00023018"/>
    </source>
</evidence>
<dbReference type="PRINTS" id="PR01708">
    <property type="entry name" value="5HT3RECEPTOR"/>
</dbReference>
<feature type="transmembrane region" description="Helical" evidence="21">
    <location>
        <begin position="441"/>
        <end position="460"/>
    </location>
</feature>
<dbReference type="InterPro" id="IPR036734">
    <property type="entry name" value="Neur_chan_lig-bd_sf"/>
</dbReference>
<evidence type="ECO:0000256" key="7">
    <source>
        <dbReference type="ARBA" id="ARBA00023065"/>
    </source>
</evidence>
<dbReference type="InterPro" id="IPR036719">
    <property type="entry name" value="Neuro-gated_channel_TM_sf"/>
</dbReference>
<dbReference type="Pfam" id="PF02932">
    <property type="entry name" value="Neur_chan_memb"/>
    <property type="match status" value="1"/>
</dbReference>
<dbReference type="InterPro" id="IPR008132">
    <property type="entry name" value="5HT3_rcpt"/>
</dbReference>
<keyword evidence="5 21" id="KW-1133">Transmembrane helix</keyword>
<evidence type="ECO:0000313" key="26">
    <source>
        <dbReference type="Proteomes" id="UP001176940"/>
    </source>
</evidence>
<comment type="subcellular location">
    <subcellularLocation>
        <location evidence="15">Postsynaptic cell membrane</location>
        <topology evidence="15">Multi-pass membrane protein</topology>
    </subcellularLocation>
</comment>
<evidence type="ECO:0000256" key="18">
    <source>
        <dbReference type="ARBA" id="ARBA00036634"/>
    </source>
</evidence>